<dbReference type="KEGG" id="mpro:BJP34_20790"/>
<dbReference type="PROSITE" id="PS00018">
    <property type="entry name" value="EF_HAND_1"/>
    <property type="match status" value="3"/>
</dbReference>
<dbReference type="PROSITE" id="PS50222">
    <property type="entry name" value="EF_HAND_2"/>
    <property type="match status" value="3"/>
</dbReference>
<dbReference type="RefSeq" id="WP_070393992.1">
    <property type="nucleotide sequence ID" value="NZ_CP017599.1"/>
</dbReference>
<evidence type="ECO:0000313" key="3">
    <source>
        <dbReference type="Proteomes" id="UP000177870"/>
    </source>
</evidence>
<dbReference type="InterPro" id="IPR002048">
    <property type="entry name" value="EF_hand_dom"/>
</dbReference>
<protein>
    <recommendedName>
        <fullName evidence="1">EF-hand domain-containing protein</fullName>
    </recommendedName>
</protein>
<dbReference type="SMART" id="SM00054">
    <property type="entry name" value="EFh"/>
    <property type="match status" value="3"/>
</dbReference>
<dbReference type="STRING" id="1458985.BJP34_20790"/>
<dbReference type="Gene3D" id="1.10.238.10">
    <property type="entry name" value="EF-hand"/>
    <property type="match status" value="1"/>
</dbReference>
<dbReference type="InterPro" id="IPR018247">
    <property type="entry name" value="EF_Hand_1_Ca_BS"/>
</dbReference>
<dbReference type="Pfam" id="PF13833">
    <property type="entry name" value="EF-hand_8"/>
    <property type="match status" value="1"/>
</dbReference>
<name>A0A1D8TVE2_9CYAN</name>
<dbReference type="AlphaFoldDB" id="A0A1D8TVE2"/>
<feature type="domain" description="EF-hand" evidence="1">
    <location>
        <begin position="5"/>
        <end position="40"/>
    </location>
</feature>
<gene>
    <name evidence="2" type="ORF">BJP34_20790</name>
</gene>
<dbReference type="OrthoDB" id="451568at2"/>
<evidence type="ECO:0000313" key="2">
    <source>
        <dbReference type="EMBL" id="AOX01554.1"/>
    </source>
</evidence>
<organism evidence="2 3">
    <name type="scientific">Moorena producens PAL-8-15-08-1</name>
    <dbReference type="NCBI Taxonomy" id="1458985"/>
    <lineage>
        <taxon>Bacteria</taxon>
        <taxon>Bacillati</taxon>
        <taxon>Cyanobacteriota</taxon>
        <taxon>Cyanophyceae</taxon>
        <taxon>Coleofasciculales</taxon>
        <taxon>Coleofasciculaceae</taxon>
        <taxon>Moorena</taxon>
    </lineage>
</organism>
<reference evidence="3" key="1">
    <citation type="submission" date="2016-10" db="EMBL/GenBank/DDBJ databases">
        <title>Comparative genomics uncovers the prolific and rare metabolic potential of the cyanobacterial genus Moorea.</title>
        <authorList>
            <person name="Leao T."/>
            <person name="Castelao G."/>
            <person name="Korobeynikov A."/>
            <person name="Monroe E.A."/>
            <person name="Podell S."/>
            <person name="Glukhov E."/>
            <person name="Allen E."/>
            <person name="Gerwick W.H."/>
            <person name="Gerwick L."/>
        </authorList>
    </citation>
    <scope>NUCLEOTIDE SEQUENCE [LARGE SCALE GENOMIC DNA]</scope>
    <source>
        <strain evidence="3">PAL-8-15-08-1</strain>
    </source>
</reference>
<proteinExistence type="predicted"/>
<dbReference type="SUPFAM" id="SSF47473">
    <property type="entry name" value="EF-hand"/>
    <property type="match status" value="1"/>
</dbReference>
<dbReference type="InterPro" id="IPR011992">
    <property type="entry name" value="EF-hand-dom_pair"/>
</dbReference>
<sequence>MLTALQQRKLTTLFNNIDTDSGGTLNQNDFHLILNKLASSRGLKPNSWQYAYLRSILVSMWNNLSLADQNRDAEITLEEWFKYYDNLIHSDAYEPLIHLQCDVFFALLDEDDNGEISQQEYVDLVSAYGVDASWARENFCQLDLNSDGHISQEELFTLMDEFFRSDNPKSPGNYFWGSY</sequence>
<dbReference type="GO" id="GO:0005509">
    <property type="term" value="F:calcium ion binding"/>
    <property type="evidence" value="ECO:0007669"/>
    <property type="project" value="InterPro"/>
</dbReference>
<feature type="domain" description="EF-hand" evidence="1">
    <location>
        <begin position="96"/>
        <end position="131"/>
    </location>
</feature>
<dbReference type="Proteomes" id="UP000177870">
    <property type="component" value="Chromosome"/>
</dbReference>
<evidence type="ECO:0000259" key="1">
    <source>
        <dbReference type="PROSITE" id="PS50222"/>
    </source>
</evidence>
<feature type="domain" description="EF-hand" evidence="1">
    <location>
        <begin position="139"/>
        <end position="165"/>
    </location>
</feature>
<accession>A0A1D8TVE2</accession>
<dbReference type="EMBL" id="CP017599">
    <property type="protein sequence ID" value="AOX01554.1"/>
    <property type="molecule type" value="Genomic_DNA"/>
</dbReference>
<dbReference type="Pfam" id="PF13202">
    <property type="entry name" value="EF-hand_5"/>
    <property type="match status" value="1"/>
</dbReference>